<sequence length="205" mass="23055">MKADASSTQPRYPGLFVNQYFQKGKKNKRTLAITGGGQGIKFEVANLVNREQPQEIYPVSPKLTKSDIFIQVTILDGCPTQFVDILRLPNYDRGRQTVLNLAICLKLCGPLPERMAIGSMVYHVRPHTLPVIHCTHCLLFGQGIISCNGHAHCSKCSTFHDNDGCVREDHSLFCSPSYHNTSRQCQAHLQAVQLQELQHDKYYSL</sequence>
<reference evidence="1 2" key="1">
    <citation type="submission" date="2019-05" db="EMBL/GenBank/DDBJ databases">
        <title>Another draft genome of Portunus trituberculatus and its Hox gene families provides insights of decapod evolution.</title>
        <authorList>
            <person name="Jeong J.-H."/>
            <person name="Song I."/>
            <person name="Kim S."/>
            <person name="Choi T."/>
            <person name="Kim D."/>
            <person name="Ryu S."/>
            <person name="Kim W."/>
        </authorList>
    </citation>
    <scope>NUCLEOTIDE SEQUENCE [LARGE SCALE GENOMIC DNA]</scope>
    <source>
        <tissue evidence="1">Muscle</tissue>
    </source>
</reference>
<gene>
    <name evidence="1" type="ORF">E2C01_083037</name>
</gene>
<organism evidence="1 2">
    <name type="scientific">Portunus trituberculatus</name>
    <name type="common">Swimming crab</name>
    <name type="synonym">Neptunus trituberculatus</name>
    <dbReference type="NCBI Taxonomy" id="210409"/>
    <lineage>
        <taxon>Eukaryota</taxon>
        <taxon>Metazoa</taxon>
        <taxon>Ecdysozoa</taxon>
        <taxon>Arthropoda</taxon>
        <taxon>Crustacea</taxon>
        <taxon>Multicrustacea</taxon>
        <taxon>Malacostraca</taxon>
        <taxon>Eumalacostraca</taxon>
        <taxon>Eucarida</taxon>
        <taxon>Decapoda</taxon>
        <taxon>Pleocyemata</taxon>
        <taxon>Brachyura</taxon>
        <taxon>Eubrachyura</taxon>
        <taxon>Portunoidea</taxon>
        <taxon>Portunidae</taxon>
        <taxon>Portuninae</taxon>
        <taxon>Portunus</taxon>
    </lineage>
</organism>
<protein>
    <submittedName>
        <fullName evidence="1">Uncharacterized protein</fullName>
    </submittedName>
</protein>
<dbReference type="EMBL" id="VSRR010076795">
    <property type="protein sequence ID" value="MPC88143.1"/>
    <property type="molecule type" value="Genomic_DNA"/>
</dbReference>
<accession>A0A5B7J0V3</accession>
<proteinExistence type="predicted"/>
<comment type="caution">
    <text evidence="1">The sequence shown here is derived from an EMBL/GenBank/DDBJ whole genome shotgun (WGS) entry which is preliminary data.</text>
</comment>
<keyword evidence="2" id="KW-1185">Reference proteome</keyword>
<evidence type="ECO:0000313" key="2">
    <source>
        <dbReference type="Proteomes" id="UP000324222"/>
    </source>
</evidence>
<evidence type="ECO:0000313" key="1">
    <source>
        <dbReference type="EMBL" id="MPC88143.1"/>
    </source>
</evidence>
<dbReference type="Proteomes" id="UP000324222">
    <property type="component" value="Unassembled WGS sequence"/>
</dbReference>
<dbReference type="AlphaFoldDB" id="A0A5B7J0V3"/>
<name>A0A5B7J0V3_PORTR</name>